<dbReference type="GO" id="GO:0010043">
    <property type="term" value="P:response to zinc ion"/>
    <property type="evidence" value="ECO:0007669"/>
    <property type="project" value="TreeGrafter"/>
</dbReference>
<dbReference type="RefSeq" id="WP_141608076.1">
    <property type="nucleotide sequence ID" value="NZ_VIGC02000001.1"/>
</dbReference>
<dbReference type="GO" id="GO:0043190">
    <property type="term" value="C:ATP-binding cassette (ABC) transporter complex"/>
    <property type="evidence" value="ECO:0007669"/>
    <property type="project" value="InterPro"/>
</dbReference>
<keyword evidence="9" id="KW-1185">Reference proteome</keyword>
<evidence type="ECO:0000256" key="4">
    <source>
        <dbReference type="ARBA" id="ARBA00022989"/>
    </source>
</evidence>
<dbReference type="FunFam" id="1.10.3470.10:FF:000003">
    <property type="entry name" value="Iron ABC transporter permease SitD"/>
    <property type="match status" value="1"/>
</dbReference>
<feature type="transmembrane region" description="Helical" evidence="7">
    <location>
        <begin position="97"/>
        <end position="118"/>
    </location>
</feature>
<dbReference type="OrthoDB" id="9798540at2"/>
<evidence type="ECO:0000256" key="2">
    <source>
        <dbReference type="ARBA" id="ARBA00008034"/>
    </source>
</evidence>
<name>A0A540VM87_9CHLR</name>
<organism evidence="8 9">
    <name type="scientific">Litorilinea aerophila</name>
    <dbReference type="NCBI Taxonomy" id="1204385"/>
    <lineage>
        <taxon>Bacteria</taxon>
        <taxon>Bacillati</taxon>
        <taxon>Chloroflexota</taxon>
        <taxon>Caldilineae</taxon>
        <taxon>Caldilineales</taxon>
        <taxon>Caldilineaceae</taxon>
        <taxon>Litorilinea</taxon>
    </lineage>
</organism>
<dbReference type="CDD" id="cd06550">
    <property type="entry name" value="TM_ABC_iron-siderophores_like"/>
    <property type="match status" value="1"/>
</dbReference>
<protein>
    <submittedName>
        <fullName evidence="8">Metal ABC transporter permease</fullName>
    </submittedName>
</protein>
<keyword evidence="4 7" id="KW-1133">Transmembrane helix</keyword>
<evidence type="ECO:0000313" key="9">
    <source>
        <dbReference type="Proteomes" id="UP000317371"/>
    </source>
</evidence>
<keyword evidence="6" id="KW-0813">Transport</keyword>
<keyword evidence="5 7" id="KW-0472">Membrane</keyword>
<comment type="subcellular location">
    <subcellularLocation>
        <location evidence="6">Cell membrane</location>
        <topology evidence="6">Multi-pass membrane protein</topology>
    </subcellularLocation>
    <subcellularLocation>
        <location evidence="1">Membrane</location>
        <topology evidence="1">Multi-pass membrane protein</topology>
    </subcellularLocation>
</comment>
<dbReference type="InterPro" id="IPR037294">
    <property type="entry name" value="ABC_BtuC-like"/>
</dbReference>
<dbReference type="GO" id="GO:0055085">
    <property type="term" value="P:transmembrane transport"/>
    <property type="evidence" value="ECO:0007669"/>
    <property type="project" value="InterPro"/>
</dbReference>
<proteinExistence type="inferred from homology"/>
<dbReference type="PANTHER" id="PTHR30477:SF13">
    <property type="entry name" value="IRON TRANSPORT SYSTEM MEMBRANE PROTEIN HI_0360-RELATED"/>
    <property type="match status" value="1"/>
</dbReference>
<comment type="similarity">
    <text evidence="2 6">Belongs to the ABC-3 integral membrane protein family.</text>
</comment>
<feature type="transmembrane region" description="Helical" evidence="7">
    <location>
        <begin position="224"/>
        <end position="246"/>
    </location>
</feature>
<dbReference type="SUPFAM" id="SSF81345">
    <property type="entry name" value="ABC transporter involved in vitamin B12 uptake, BtuC"/>
    <property type="match status" value="1"/>
</dbReference>
<gene>
    <name evidence="8" type="ORF">FKZ61_00325</name>
</gene>
<keyword evidence="3 6" id="KW-0812">Transmembrane</keyword>
<evidence type="ECO:0000256" key="3">
    <source>
        <dbReference type="ARBA" id="ARBA00022692"/>
    </source>
</evidence>
<feature type="transmembrane region" description="Helical" evidence="7">
    <location>
        <begin position="198"/>
        <end position="217"/>
    </location>
</feature>
<dbReference type="AlphaFoldDB" id="A0A540VM87"/>
<feature type="transmembrane region" description="Helical" evidence="7">
    <location>
        <begin position="20"/>
        <end position="39"/>
    </location>
</feature>
<comment type="caution">
    <text evidence="8">The sequence shown here is derived from an EMBL/GenBank/DDBJ whole genome shotgun (WGS) entry which is preliminary data.</text>
</comment>
<evidence type="ECO:0000256" key="5">
    <source>
        <dbReference type="ARBA" id="ARBA00023136"/>
    </source>
</evidence>
<dbReference type="InterPro" id="IPR001626">
    <property type="entry name" value="ABC_TroCD"/>
</dbReference>
<dbReference type="GO" id="GO:0071281">
    <property type="term" value="P:cellular response to iron ion"/>
    <property type="evidence" value="ECO:0007669"/>
    <property type="project" value="UniProtKB-ARBA"/>
</dbReference>
<feature type="transmembrane region" description="Helical" evidence="7">
    <location>
        <begin position="168"/>
        <end position="192"/>
    </location>
</feature>
<sequence length="294" mass="31145">MGWLDWILDPLAYGFMWRGLLAALMVGVLCSVLGTYVILQGMAFFGDALAHAILPGVVIAYLAGWPLALGALVFGVITAVGIGALSHRGQIREDTAIGIIFAGSFALGVALLSTVRSYAVDLAHILFGDVLGVSPTDLWFTFGLGALVLLIVFALYKEILVLAFDPTLAVVLRLPATFLRYLMLVLIAVTIVVSLQTVGVALVLAMLVTPAAAAQLLTRRLPSMMAVAALIGAFSNVTGLYLSYYVNVASGPAMVLVATAIFLLAFTFAPRRGLLWQMARRRRALGTALSSQSS</sequence>
<feature type="transmembrane region" description="Helical" evidence="7">
    <location>
        <begin position="252"/>
        <end position="274"/>
    </location>
</feature>
<evidence type="ECO:0000256" key="6">
    <source>
        <dbReference type="RuleBase" id="RU003943"/>
    </source>
</evidence>
<dbReference type="InParanoid" id="A0A540VM87"/>
<evidence type="ECO:0000256" key="7">
    <source>
        <dbReference type="SAM" id="Phobius"/>
    </source>
</evidence>
<feature type="transmembrane region" description="Helical" evidence="7">
    <location>
        <begin position="138"/>
        <end position="156"/>
    </location>
</feature>
<evidence type="ECO:0000256" key="1">
    <source>
        <dbReference type="ARBA" id="ARBA00004141"/>
    </source>
</evidence>
<feature type="transmembrane region" description="Helical" evidence="7">
    <location>
        <begin position="68"/>
        <end position="85"/>
    </location>
</feature>
<evidence type="ECO:0000313" key="8">
    <source>
        <dbReference type="EMBL" id="TQE97862.1"/>
    </source>
</evidence>
<dbReference type="EMBL" id="VIGC01000001">
    <property type="protein sequence ID" value="TQE97862.1"/>
    <property type="molecule type" value="Genomic_DNA"/>
</dbReference>
<dbReference type="Proteomes" id="UP000317371">
    <property type="component" value="Unassembled WGS sequence"/>
</dbReference>
<accession>A0A540VM87</accession>
<dbReference type="Pfam" id="PF00950">
    <property type="entry name" value="ABC-3"/>
    <property type="match status" value="1"/>
</dbReference>
<dbReference type="Gene3D" id="1.10.3470.10">
    <property type="entry name" value="ABC transporter involved in vitamin B12 uptake, BtuC"/>
    <property type="match status" value="1"/>
</dbReference>
<dbReference type="PANTHER" id="PTHR30477">
    <property type="entry name" value="ABC-TRANSPORTER METAL-BINDING PROTEIN"/>
    <property type="match status" value="1"/>
</dbReference>
<reference evidence="8 9" key="1">
    <citation type="submission" date="2019-06" db="EMBL/GenBank/DDBJ databases">
        <title>Genome sequence of Litorilinea aerophila BAA-2444.</title>
        <authorList>
            <person name="Maclea K.S."/>
            <person name="Maurais E.G."/>
            <person name="Iannazzi L.C."/>
        </authorList>
    </citation>
    <scope>NUCLEOTIDE SEQUENCE [LARGE SCALE GENOMIC DNA]</scope>
    <source>
        <strain evidence="8 9">ATCC BAA-2444</strain>
    </source>
</reference>